<evidence type="ECO:0000256" key="4">
    <source>
        <dbReference type="ARBA" id="ARBA00022989"/>
    </source>
</evidence>
<accession>X0SK07</accession>
<comment type="caution">
    <text evidence="7">The sequence shown here is derived from an EMBL/GenBank/DDBJ whole genome shotgun (WGS) entry which is preliminary data.</text>
</comment>
<feature type="transmembrane region" description="Helical" evidence="6">
    <location>
        <begin position="173"/>
        <end position="195"/>
    </location>
</feature>
<proteinExistence type="predicted"/>
<evidence type="ECO:0000256" key="3">
    <source>
        <dbReference type="ARBA" id="ARBA00022692"/>
    </source>
</evidence>
<dbReference type="PANTHER" id="PTHR30250:SF11">
    <property type="entry name" value="O-ANTIGEN TRANSPORTER-RELATED"/>
    <property type="match status" value="1"/>
</dbReference>
<comment type="subcellular location">
    <subcellularLocation>
        <location evidence="1">Cell membrane</location>
        <topology evidence="1">Multi-pass membrane protein</topology>
    </subcellularLocation>
</comment>
<feature type="non-terminal residue" evidence="7">
    <location>
        <position position="1"/>
    </location>
</feature>
<name>X0SK07_9ZZZZ</name>
<dbReference type="InterPro" id="IPR050833">
    <property type="entry name" value="Poly_Biosynth_Transport"/>
</dbReference>
<evidence type="ECO:0000256" key="2">
    <source>
        <dbReference type="ARBA" id="ARBA00022475"/>
    </source>
</evidence>
<dbReference type="AlphaFoldDB" id="X0SK07"/>
<feature type="transmembrane region" description="Helical" evidence="6">
    <location>
        <begin position="148"/>
        <end position="167"/>
    </location>
</feature>
<evidence type="ECO:0000256" key="1">
    <source>
        <dbReference type="ARBA" id="ARBA00004651"/>
    </source>
</evidence>
<sequence length="203" mass="22551">LLFGGKSLAGGTIGVINTRVDVLMLGAFLSDKAVGIYSFAAILAEGFNQIPNIFRVNYDPLITKLVVRKQLEKLRLIIRKFLKQWPPVSIIIGILAVILFPMFVKIITNDPEILRGWIVFTILIVGVIFKSGYSVFWRIPSQSGYPGYQTALIIFVTLSNILLNYLFIPQWGIYGAACATSISFLLSVLCLKTIVKKLLGIKI</sequence>
<dbReference type="PANTHER" id="PTHR30250">
    <property type="entry name" value="PST FAMILY PREDICTED COLANIC ACID TRANSPORTER"/>
    <property type="match status" value="1"/>
</dbReference>
<feature type="transmembrane region" description="Helical" evidence="6">
    <location>
        <begin position="116"/>
        <end position="136"/>
    </location>
</feature>
<reference evidence="7" key="1">
    <citation type="journal article" date="2014" name="Front. Microbiol.">
        <title>High frequency of phylogenetically diverse reductive dehalogenase-homologous genes in deep subseafloor sedimentary metagenomes.</title>
        <authorList>
            <person name="Kawai M."/>
            <person name="Futagami T."/>
            <person name="Toyoda A."/>
            <person name="Takaki Y."/>
            <person name="Nishi S."/>
            <person name="Hori S."/>
            <person name="Arai W."/>
            <person name="Tsubouchi T."/>
            <person name="Morono Y."/>
            <person name="Uchiyama I."/>
            <person name="Ito T."/>
            <person name="Fujiyama A."/>
            <person name="Inagaki F."/>
            <person name="Takami H."/>
        </authorList>
    </citation>
    <scope>NUCLEOTIDE SEQUENCE</scope>
    <source>
        <strain evidence="7">Expedition CK06-06</strain>
    </source>
</reference>
<organism evidence="7">
    <name type="scientific">marine sediment metagenome</name>
    <dbReference type="NCBI Taxonomy" id="412755"/>
    <lineage>
        <taxon>unclassified sequences</taxon>
        <taxon>metagenomes</taxon>
        <taxon>ecological metagenomes</taxon>
    </lineage>
</organism>
<keyword evidence="2" id="KW-1003">Cell membrane</keyword>
<keyword evidence="4 6" id="KW-1133">Transmembrane helix</keyword>
<evidence type="ECO:0000313" key="7">
    <source>
        <dbReference type="EMBL" id="GAF75436.1"/>
    </source>
</evidence>
<dbReference type="EMBL" id="BARS01005569">
    <property type="protein sequence ID" value="GAF75436.1"/>
    <property type="molecule type" value="Genomic_DNA"/>
</dbReference>
<protein>
    <submittedName>
        <fullName evidence="7">Uncharacterized protein</fullName>
    </submittedName>
</protein>
<keyword evidence="5 6" id="KW-0472">Membrane</keyword>
<feature type="transmembrane region" description="Helical" evidence="6">
    <location>
        <begin position="85"/>
        <end position="104"/>
    </location>
</feature>
<evidence type="ECO:0000256" key="6">
    <source>
        <dbReference type="SAM" id="Phobius"/>
    </source>
</evidence>
<keyword evidence="3 6" id="KW-0812">Transmembrane</keyword>
<evidence type="ECO:0000256" key="5">
    <source>
        <dbReference type="ARBA" id="ARBA00023136"/>
    </source>
</evidence>
<dbReference type="GO" id="GO:0005886">
    <property type="term" value="C:plasma membrane"/>
    <property type="evidence" value="ECO:0007669"/>
    <property type="project" value="UniProtKB-SubCell"/>
</dbReference>
<gene>
    <name evidence="7" type="ORF">S01H1_10932</name>
</gene>